<comment type="caution">
    <text evidence="1">The sequence shown here is derived from an EMBL/GenBank/DDBJ whole genome shotgun (WGS) entry which is preliminary data.</text>
</comment>
<accession>A0A5M9MB87</accession>
<dbReference type="Proteomes" id="UP000324241">
    <property type="component" value="Unassembled WGS sequence"/>
</dbReference>
<reference evidence="1 2" key="1">
    <citation type="submission" date="2019-08" db="EMBL/GenBank/DDBJ databases">
        <title>The genome sequence of a newly discovered highly antifungal drug resistant Aspergillus species, Aspergillus tanneri NIH 1004.</title>
        <authorList>
            <person name="Mounaud S."/>
            <person name="Singh I."/>
            <person name="Joardar V."/>
            <person name="Pakala S."/>
            <person name="Pakala S."/>
            <person name="Venepally P."/>
            <person name="Chung J.K."/>
            <person name="Losada L."/>
            <person name="Nierman W.C."/>
        </authorList>
    </citation>
    <scope>NUCLEOTIDE SEQUENCE [LARGE SCALE GENOMIC DNA]</scope>
    <source>
        <strain evidence="1 2">NIH1004</strain>
    </source>
</reference>
<name>A0A5M9MB87_9EURO</name>
<proteinExistence type="predicted"/>
<protein>
    <submittedName>
        <fullName evidence="1">Uncharacterized protein</fullName>
    </submittedName>
</protein>
<sequence>MVLYTLVRRTGLIQLTTKDQLQQPQELLQRVKGALRSAQSRLSALKPFARPASPDYHGISLSGVSSCLTDVDYLRPHPANATGYRLVVTNPHPYRVCESDESLVLGTDAESSTESPTSYNQPVESRPAFWLAEKTMGDLSMFSEADRALLEQIMGRLSNCSQIDQGLLELLERTGRAAQDSRLGRNHATSRF</sequence>
<evidence type="ECO:0000313" key="2">
    <source>
        <dbReference type="Proteomes" id="UP000324241"/>
    </source>
</evidence>
<evidence type="ECO:0000313" key="1">
    <source>
        <dbReference type="EMBL" id="KAA8642936.1"/>
    </source>
</evidence>
<dbReference type="EMBL" id="QUQM01000005">
    <property type="protein sequence ID" value="KAA8642936.1"/>
    <property type="molecule type" value="Genomic_DNA"/>
</dbReference>
<dbReference type="GeneID" id="54332399"/>
<dbReference type="AlphaFoldDB" id="A0A5M9MB87"/>
<dbReference type="RefSeq" id="XP_033422298.1">
    <property type="nucleotide sequence ID" value="XM_033574280.1"/>
</dbReference>
<organism evidence="1 2">
    <name type="scientific">Aspergillus tanneri</name>
    <dbReference type="NCBI Taxonomy" id="1220188"/>
    <lineage>
        <taxon>Eukaryota</taxon>
        <taxon>Fungi</taxon>
        <taxon>Dikarya</taxon>
        <taxon>Ascomycota</taxon>
        <taxon>Pezizomycotina</taxon>
        <taxon>Eurotiomycetes</taxon>
        <taxon>Eurotiomycetidae</taxon>
        <taxon>Eurotiales</taxon>
        <taxon>Aspergillaceae</taxon>
        <taxon>Aspergillus</taxon>
        <taxon>Aspergillus subgen. Circumdati</taxon>
    </lineage>
</organism>
<gene>
    <name evidence="1" type="ORF">ATNIH1004_009697</name>
</gene>